<evidence type="ECO:0000256" key="11">
    <source>
        <dbReference type="ARBA" id="ARBA00052178"/>
    </source>
</evidence>
<comment type="catalytic activity">
    <reaction evidence="13">
        <text>serotonin + acetyl-CoA = N-acetylserotonin + CoA + H(+)</text>
        <dbReference type="Rhea" id="RHEA:25217"/>
        <dbReference type="ChEBI" id="CHEBI:15378"/>
        <dbReference type="ChEBI" id="CHEBI:17697"/>
        <dbReference type="ChEBI" id="CHEBI:57287"/>
        <dbReference type="ChEBI" id="CHEBI:57288"/>
        <dbReference type="ChEBI" id="CHEBI:350546"/>
        <dbReference type="EC" id="2.3.1.87"/>
    </reaction>
    <physiologicalReaction direction="left-to-right" evidence="13">
        <dbReference type="Rhea" id="RHEA:25218"/>
    </physiologicalReaction>
</comment>
<dbReference type="SUPFAM" id="SSF55729">
    <property type="entry name" value="Acyl-CoA N-acyltransferases (Nat)"/>
    <property type="match status" value="1"/>
</dbReference>
<evidence type="ECO:0000313" key="15">
    <source>
        <dbReference type="EMBL" id="KAJ9582977.1"/>
    </source>
</evidence>
<organism evidence="15 16">
    <name type="scientific">Diploptera punctata</name>
    <name type="common">Pacific beetle cockroach</name>
    <dbReference type="NCBI Taxonomy" id="6984"/>
    <lineage>
        <taxon>Eukaryota</taxon>
        <taxon>Metazoa</taxon>
        <taxon>Ecdysozoa</taxon>
        <taxon>Arthropoda</taxon>
        <taxon>Hexapoda</taxon>
        <taxon>Insecta</taxon>
        <taxon>Pterygota</taxon>
        <taxon>Neoptera</taxon>
        <taxon>Polyneoptera</taxon>
        <taxon>Dictyoptera</taxon>
        <taxon>Blattodea</taxon>
        <taxon>Blaberoidea</taxon>
        <taxon>Blaberidae</taxon>
        <taxon>Diplopterinae</taxon>
        <taxon>Diploptera</taxon>
    </lineage>
</organism>
<dbReference type="PANTHER" id="PTHR20905">
    <property type="entry name" value="N-ACETYLTRANSFERASE-RELATED"/>
    <property type="match status" value="1"/>
</dbReference>
<evidence type="ECO:0000256" key="2">
    <source>
        <dbReference type="ARBA" id="ARBA00023315"/>
    </source>
</evidence>
<evidence type="ECO:0000256" key="13">
    <source>
        <dbReference type="ARBA" id="ARBA00052491"/>
    </source>
</evidence>
<dbReference type="Proteomes" id="UP001233999">
    <property type="component" value="Unassembled WGS sequence"/>
</dbReference>
<keyword evidence="1" id="KW-0808">Transferase</keyword>
<reference evidence="15" key="2">
    <citation type="submission" date="2023-05" db="EMBL/GenBank/DDBJ databases">
        <authorList>
            <person name="Fouks B."/>
        </authorList>
    </citation>
    <scope>NUCLEOTIDE SEQUENCE</scope>
    <source>
        <strain evidence="15">Stay&amp;Tobe</strain>
        <tissue evidence="15">Testes</tissue>
    </source>
</reference>
<comment type="similarity">
    <text evidence="4">Belongs to the acetyltransferase family. AANAT subfamily.</text>
</comment>
<reference evidence="15" key="1">
    <citation type="journal article" date="2023" name="IScience">
        <title>Live-bearing cockroach genome reveals convergent evolutionary mechanisms linked to viviparity in insects and beyond.</title>
        <authorList>
            <person name="Fouks B."/>
            <person name="Harrison M.C."/>
            <person name="Mikhailova A.A."/>
            <person name="Marchal E."/>
            <person name="English S."/>
            <person name="Carruthers M."/>
            <person name="Jennings E.C."/>
            <person name="Chiamaka E.L."/>
            <person name="Frigard R.A."/>
            <person name="Pippel M."/>
            <person name="Attardo G.M."/>
            <person name="Benoit J.B."/>
            <person name="Bornberg-Bauer E."/>
            <person name="Tobe S.S."/>
        </authorList>
    </citation>
    <scope>NUCLEOTIDE SEQUENCE</scope>
    <source>
        <strain evidence="15">Stay&amp;Tobe</strain>
    </source>
</reference>
<dbReference type="InterPro" id="IPR000182">
    <property type="entry name" value="GNAT_dom"/>
</dbReference>
<dbReference type="FunFam" id="3.40.630.30:FF:000046">
    <property type="entry name" value="Dopamine N-acetyltransferase"/>
    <property type="match status" value="1"/>
</dbReference>
<comment type="catalytic activity">
    <reaction evidence="8">
        <text>serotonin + (5Z,8Z,11Z,14Z)-eicosatetraenoyl-CoA = N-[(5Z,8Z,11Z,14Z)-eicosatetraenoyl]-serotonin + CoA + H(+)</text>
        <dbReference type="Rhea" id="RHEA:51396"/>
        <dbReference type="ChEBI" id="CHEBI:15378"/>
        <dbReference type="ChEBI" id="CHEBI:57287"/>
        <dbReference type="ChEBI" id="CHEBI:57368"/>
        <dbReference type="ChEBI" id="CHEBI:132255"/>
        <dbReference type="ChEBI" id="CHEBI:350546"/>
    </reaction>
    <physiologicalReaction direction="left-to-right" evidence="8">
        <dbReference type="Rhea" id="RHEA:51397"/>
    </physiologicalReaction>
</comment>
<evidence type="ECO:0000256" key="1">
    <source>
        <dbReference type="ARBA" id="ARBA00022679"/>
    </source>
</evidence>
<evidence type="ECO:0000256" key="9">
    <source>
        <dbReference type="ARBA" id="ARBA00051711"/>
    </source>
</evidence>
<evidence type="ECO:0000259" key="14">
    <source>
        <dbReference type="Pfam" id="PF00583"/>
    </source>
</evidence>
<gene>
    <name evidence="15" type="ORF">L9F63_022681</name>
</gene>
<dbReference type="CDD" id="cd04301">
    <property type="entry name" value="NAT_SF"/>
    <property type="match status" value="1"/>
</dbReference>
<evidence type="ECO:0000256" key="10">
    <source>
        <dbReference type="ARBA" id="ARBA00051823"/>
    </source>
</evidence>
<dbReference type="PANTHER" id="PTHR20905:SF1">
    <property type="entry name" value="AT07410P-RELATED"/>
    <property type="match status" value="1"/>
</dbReference>
<comment type="catalytic activity">
    <reaction evidence="7">
        <text>serotonin + octadecanoyl-CoA = N-octadecanoyl-serotonin + CoA + H(+)</text>
        <dbReference type="Rhea" id="RHEA:51400"/>
        <dbReference type="ChEBI" id="CHEBI:15378"/>
        <dbReference type="ChEBI" id="CHEBI:57287"/>
        <dbReference type="ChEBI" id="CHEBI:57394"/>
        <dbReference type="ChEBI" id="CHEBI:134065"/>
        <dbReference type="ChEBI" id="CHEBI:350546"/>
    </reaction>
    <physiologicalReaction direction="left-to-right" evidence="7">
        <dbReference type="Rhea" id="RHEA:51401"/>
    </physiologicalReaction>
</comment>
<keyword evidence="2" id="KW-0012">Acyltransferase</keyword>
<comment type="catalytic activity">
    <reaction evidence="10">
        <text>serotonin + (9Z)-octadecenoyl-CoA = N-(9Z-octadecenoyl)-serotonin + CoA + H(+)</text>
        <dbReference type="Rhea" id="RHEA:51392"/>
        <dbReference type="ChEBI" id="CHEBI:15378"/>
        <dbReference type="ChEBI" id="CHEBI:57287"/>
        <dbReference type="ChEBI" id="CHEBI:57387"/>
        <dbReference type="ChEBI" id="CHEBI:134064"/>
        <dbReference type="ChEBI" id="CHEBI:350546"/>
    </reaction>
    <physiologicalReaction direction="left-to-right" evidence="10">
        <dbReference type="Rhea" id="RHEA:51393"/>
    </physiologicalReaction>
</comment>
<dbReference type="EMBL" id="JASPKZ010007696">
    <property type="protein sequence ID" value="KAJ9582977.1"/>
    <property type="molecule type" value="Genomic_DNA"/>
</dbReference>
<evidence type="ECO:0000256" key="4">
    <source>
        <dbReference type="ARBA" id="ARBA00038182"/>
    </source>
</evidence>
<evidence type="ECO:0000256" key="12">
    <source>
        <dbReference type="ARBA" id="ARBA00052335"/>
    </source>
</evidence>
<evidence type="ECO:0000256" key="8">
    <source>
        <dbReference type="ARBA" id="ARBA00051284"/>
    </source>
</evidence>
<comment type="catalytic activity">
    <reaction evidence="12">
        <text>dopamine + hexadecanoyl-CoA = N-hexadecanoyl-dopamine + CoA + H(+)</text>
        <dbReference type="Rhea" id="RHEA:51376"/>
        <dbReference type="ChEBI" id="CHEBI:15378"/>
        <dbReference type="ChEBI" id="CHEBI:57287"/>
        <dbReference type="ChEBI" id="CHEBI:57379"/>
        <dbReference type="ChEBI" id="CHEBI:59905"/>
        <dbReference type="ChEBI" id="CHEBI:134058"/>
    </reaction>
    <physiologicalReaction direction="left-to-right" evidence="12">
        <dbReference type="Rhea" id="RHEA:51377"/>
    </physiologicalReaction>
</comment>
<dbReference type="Gene3D" id="3.40.630.30">
    <property type="match status" value="1"/>
</dbReference>
<comment type="caution">
    <text evidence="15">The sequence shown here is derived from an EMBL/GenBank/DDBJ whole genome shotgun (WGS) entry which is preliminary data.</text>
</comment>
<dbReference type="GO" id="GO:0004059">
    <property type="term" value="F:aralkylamine N-acetyltransferase activity"/>
    <property type="evidence" value="ECO:0007669"/>
    <property type="project" value="UniProtKB-EC"/>
</dbReference>
<keyword evidence="16" id="KW-1185">Reference proteome</keyword>
<evidence type="ECO:0000256" key="6">
    <source>
        <dbReference type="ARBA" id="ARBA00050189"/>
    </source>
</evidence>
<comment type="catalytic activity">
    <reaction evidence="6">
        <text>dopamine + (9Z)-octadecenoyl-CoA = N-(9Z-octadecanoyl)-dopamine + CoA + H(+)</text>
        <dbReference type="Rhea" id="RHEA:51380"/>
        <dbReference type="ChEBI" id="CHEBI:15378"/>
        <dbReference type="ChEBI" id="CHEBI:31883"/>
        <dbReference type="ChEBI" id="CHEBI:57287"/>
        <dbReference type="ChEBI" id="CHEBI:57387"/>
        <dbReference type="ChEBI" id="CHEBI:59905"/>
    </reaction>
    <physiologicalReaction direction="left-to-right" evidence="6">
        <dbReference type="Rhea" id="RHEA:51381"/>
    </physiologicalReaction>
</comment>
<dbReference type="AlphaFoldDB" id="A0AAD7ZMW2"/>
<accession>A0AAD7ZMW2</accession>
<evidence type="ECO:0000256" key="5">
    <source>
        <dbReference type="ARBA" id="ARBA00039114"/>
    </source>
</evidence>
<comment type="catalytic activity">
    <reaction evidence="9">
        <text>dopamine + acetyl-CoA = N-acetyldopamine + CoA + H(+)</text>
        <dbReference type="Rhea" id="RHEA:51388"/>
        <dbReference type="ChEBI" id="CHEBI:15378"/>
        <dbReference type="ChEBI" id="CHEBI:57287"/>
        <dbReference type="ChEBI" id="CHEBI:57288"/>
        <dbReference type="ChEBI" id="CHEBI:59905"/>
        <dbReference type="ChEBI" id="CHEBI:125678"/>
    </reaction>
    <physiologicalReaction direction="left-to-right" evidence="9">
        <dbReference type="Rhea" id="RHEA:51389"/>
    </physiologicalReaction>
</comment>
<dbReference type="EC" id="2.3.1.87" evidence="5"/>
<evidence type="ECO:0000313" key="16">
    <source>
        <dbReference type="Proteomes" id="UP001233999"/>
    </source>
</evidence>
<feature type="domain" description="N-acetyltransferase" evidence="14">
    <location>
        <begin position="63"/>
        <end position="106"/>
    </location>
</feature>
<proteinExistence type="inferred from homology"/>
<name>A0AAD7ZMW2_DIPPU</name>
<evidence type="ECO:0000256" key="7">
    <source>
        <dbReference type="ARBA" id="ARBA00050849"/>
    </source>
</evidence>
<comment type="catalytic activity">
    <reaction evidence="11">
        <text>serotonin + hexadecanoyl-CoA = N-hexadecanoyl-serotonin + CoA + H(+)</text>
        <dbReference type="Rhea" id="RHEA:51384"/>
        <dbReference type="ChEBI" id="CHEBI:15378"/>
        <dbReference type="ChEBI" id="CHEBI:57287"/>
        <dbReference type="ChEBI" id="CHEBI:57379"/>
        <dbReference type="ChEBI" id="CHEBI:134059"/>
        <dbReference type="ChEBI" id="CHEBI:350546"/>
    </reaction>
    <physiologicalReaction direction="left-to-right" evidence="11">
        <dbReference type="Rhea" id="RHEA:51385"/>
    </physiologicalReaction>
</comment>
<sequence length="153" mass="17086">MLAEGLSLMAISKNDQNILGICLNKCKIKNKTPEYRDDKIGRFLNEVESGVNIWELGKTDRAFSINILAVSESSRGTGVGKALMEHSREKARSAGYSLLYVLCTSYYSDRIARNMGMQCVYTLPYSEYKDEQGNPVFVPPAPHTQATVLIEKL</sequence>
<protein>
    <recommendedName>
        <fullName evidence="5">aralkylamine N-acetyltransferase</fullName>
        <ecNumber evidence="5">2.3.1.87</ecNumber>
    </recommendedName>
</protein>
<evidence type="ECO:0000256" key="3">
    <source>
        <dbReference type="ARBA" id="ARBA00037926"/>
    </source>
</evidence>
<dbReference type="InterPro" id="IPR016181">
    <property type="entry name" value="Acyl_CoA_acyltransferase"/>
</dbReference>
<comment type="pathway">
    <text evidence="3">Aromatic compound metabolism; melatonin biosynthesis; melatonin from serotonin: step 1/2.</text>
</comment>
<dbReference type="Pfam" id="PF00583">
    <property type="entry name" value="Acetyltransf_1"/>
    <property type="match status" value="1"/>
</dbReference>